<keyword evidence="1" id="KW-1133">Transmembrane helix</keyword>
<gene>
    <name evidence="2" type="ORF">LCGC14_2672770</name>
</gene>
<accession>A0A0F9CFL0</accession>
<name>A0A0F9CFL0_9ZZZZ</name>
<dbReference type="EMBL" id="LAZR01046908">
    <property type="protein sequence ID" value="KKK95441.1"/>
    <property type="molecule type" value="Genomic_DNA"/>
</dbReference>
<organism evidence="2">
    <name type="scientific">marine sediment metagenome</name>
    <dbReference type="NCBI Taxonomy" id="412755"/>
    <lineage>
        <taxon>unclassified sequences</taxon>
        <taxon>metagenomes</taxon>
        <taxon>ecological metagenomes</taxon>
    </lineage>
</organism>
<feature type="transmembrane region" description="Helical" evidence="1">
    <location>
        <begin position="78"/>
        <end position="96"/>
    </location>
</feature>
<keyword evidence="1" id="KW-0812">Transmembrane</keyword>
<evidence type="ECO:0000256" key="1">
    <source>
        <dbReference type="SAM" id="Phobius"/>
    </source>
</evidence>
<comment type="caution">
    <text evidence="2">The sequence shown here is derived from an EMBL/GenBank/DDBJ whole genome shotgun (WGS) entry which is preliminary data.</text>
</comment>
<sequence>MYEVCPHIRVSERDLDKVALKICRLPNRDMQHLLDCLPPDPLPESGGYILGSMRIAISRILRERHESATAQQEARRRIVSQWLPFVILATVLLVGLRRR</sequence>
<reference evidence="2" key="1">
    <citation type="journal article" date="2015" name="Nature">
        <title>Complex archaea that bridge the gap between prokaryotes and eukaryotes.</title>
        <authorList>
            <person name="Spang A."/>
            <person name="Saw J.H."/>
            <person name="Jorgensen S.L."/>
            <person name="Zaremba-Niedzwiedzka K."/>
            <person name="Martijn J."/>
            <person name="Lind A.E."/>
            <person name="van Eijk R."/>
            <person name="Schleper C."/>
            <person name="Guy L."/>
            <person name="Ettema T.J."/>
        </authorList>
    </citation>
    <scope>NUCLEOTIDE SEQUENCE</scope>
</reference>
<dbReference type="AlphaFoldDB" id="A0A0F9CFL0"/>
<keyword evidence="1" id="KW-0472">Membrane</keyword>
<protein>
    <submittedName>
        <fullName evidence="2">Uncharacterized protein</fullName>
    </submittedName>
</protein>
<evidence type="ECO:0000313" key="2">
    <source>
        <dbReference type="EMBL" id="KKK95441.1"/>
    </source>
</evidence>
<proteinExistence type="predicted"/>